<keyword evidence="3" id="KW-0813">Transport</keyword>
<name>A0A251ZY50_9PROT</name>
<evidence type="ECO:0000259" key="13">
    <source>
        <dbReference type="Pfam" id="PF00999"/>
    </source>
</evidence>
<dbReference type="InterPro" id="IPR018422">
    <property type="entry name" value="Cation/H_exchanger_CPA1"/>
</dbReference>
<feature type="transmembrane region" description="Helical" evidence="12">
    <location>
        <begin position="381"/>
        <end position="406"/>
    </location>
</feature>
<evidence type="ECO:0000313" key="14">
    <source>
        <dbReference type="EMBL" id="OUI79598.1"/>
    </source>
</evidence>
<keyword evidence="7 12" id="KW-1133">Transmembrane helix</keyword>
<dbReference type="PANTHER" id="PTHR10110:SF195">
    <property type="entry name" value="NA(+)_H(+) ANTIPORTER NHAS2"/>
    <property type="match status" value="1"/>
</dbReference>
<proteinExistence type="inferred from homology"/>
<keyword evidence="4" id="KW-0050">Antiport</keyword>
<evidence type="ECO:0000256" key="2">
    <source>
        <dbReference type="ARBA" id="ARBA00007367"/>
    </source>
</evidence>
<dbReference type="GO" id="GO:0015386">
    <property type="term" value="F:potassium:proton antiporter activity"/>
    <property type="evidence" value="ECO:0007669"/>
    <property type="project" value="TreeGrafter"/>
</dbReference>
<gene>
    <name evidence="14" type="ORF">HK12_13175</name>
</gene>
<evidence type="ECO:0000313" key="15">
    <source>
        <dbReference type="Proteomes" id="UP000194639"/>
    </source>
</evidence>
<dbReference type="EMBL" id="JOMO01000067">
    <property type="protein sequence ID" value="OUI79598.1"/>
    <property type="molecule type" value="Genomic_DNA"/>
</dbReference>
<evidence type="ECO:0000256" key="9">
    <source>
        <dbReference type="ARBA" id="ARBA00023065"/>
    </source>
</evidence>
<evidence type="ECO:0000256" key="11">
    <source>
        <dbReference type="ARBA" id="ARBA00023201"/>
    </source>
</evidence>
<evidence type="ECO:0000256" key="3">
    <source>
        <dbReference type="ARBA" id="ARBA00022448"/>
    </source>
</evidence>
<feature type="transmembrane region" description="Helical" evidence="12">
    <location>
        <begin position="72"/>
        <end position="94"/>
    </location>
</feature>
<keyword evidence="6 12" id="KW-0812">Transmembrane</keyword>
<feature type="transmembrane region" description="Helical" evidence="12">
    <location>
        <begin position="295"/>
        <end position="313"/>
    </location>
</feature>
<evidence type="ECO:0000256" key="12">
    <source>
        <dbReference type="SAM" id="Phobius"/>
    </source>
</evidence>
<keyword evidence="5" id="KW-1003">Cell membrane</keyword>
<dbReference type="PANTHER" id="PTHR10110">
    <property type="entry name" value="SODIUM/HYDROGEN EXCHANGER"/>
    <property type="match status" value="1"/>
</dbReference>
<evidence type="ECO:0000256" key="7">
    <source>
        <dbReference type="ARBA" id="ARBA00022989"/>
    </source>
</evidence>
<dbReference type="GO" id="GO:0098719">
    <property type="term" value="P:sodium ion import across plasma membrane"/>
    <property type="evidence" value="ECO:0007669"/>
    <property type="project" value="TreeGrafter"/>
</dbReference>
<dbReference type="AlphaFoldDB" id="A0A251ZY50"/>
<accession>A0A251ZY50</accession>
<feature type="transmembrane region" description="Helical" evidence="12">
    <location>
        <begin position="203"/>
        <end position="222"/>
    </location>
</feature>
<keyword evidence="8" id="KW-0915">Sodium</keyword>
<comment type="caution">
    <text evidence="14">The sequence shown here is derived from an EMBL/GenBank/DDBJ whole genome shotgun (WGS) entry which is preliminary data.</text>
</comment>
<sequence length="412" mass="43061">MTSLGLFALVLALATLTGLFNARILRLPLTIGVLLLSLVVSAGLSVADWVLPLHTVHALQTLLTQIDLPTTLMEGALAFLLFAGAQGVDLGALFARKFSVLALALLGTLLAVVVFAAGAWGIFTLVGLNVPLAWCVVLGAILAPTDPVSVVGMLRRLGLPAQVQALFAGESLFNDGVGVVIFTVALEVAHHAHPVSALRLAEAFTTEVGGGLLVGLVGGWLARKAFALSQDPQLDLLISLTLCTGTYSLCTAWGLSGPIATVTAGLCMAAPATQRRITEQGRKNLHVFWELVDEVLNAMLFALIGFQVLALSFSRALVVAAALAIPLAIIARLLSVLLATLPVYLRGQDRMGVLAVLTWGGLRGGISISLALGLPESPMRAPLLAVCYCVVVFTILVQGLTIAPVVRKFHPS</sequence>
<dbReference type="GO" id="GO:0005886">
    <property type="term" value="C:plasma membrane"/>
    <property type="evidence" value="ECO:0007669"/>
    <property type="project" value="UniProtKB-SubCell"/>
</dbReference>
<dbReference type="RefSeq" id="WP_086553217.1">
    <property type="nucleotide sequence ID" value="NZ_CALGIZ010000044.1"/>
</dbReference>
<feature type="transmembrane region" description="Helical" evidence="12">
    <location>
        <begin position="31"/>
        <end position="51"/>
    </location>
</feature>
<keyword evidence="10 12" id="KW-0472">Membrane</keyword>
<feature type="domain" description="Cation/H+ exchanger transmembrane" evidence="13">
    <location>
        <begin position="12"/>
        <end position="408"/>
    </location>
</feature>
<dbReference type="Proteomes" id="UP000194639">
    <property type="component" value="Unassembled WGS sequence"/>
</dbReference>
<evidence type="ECO:0000256" key="5">
    <source>
        <dbReference type="ARBA" id="ARBA00022475"/>
    </source>
</evidence>
<dbReference type="Gene3D" id="6.10.140.1330">
    <property type="match status" value="1"/>
</dbReference>
<comment type="subcellular location">
    <subcellularLocation>
        <location evidence="1">Cell membrane</location>
        <topology evidence="1">Multi-pass membrane protein</topology>
    </subcellularLocation>
</comment>
<evidence type="ECO:0000256" key="10">
    <source>
        <dbReference type="ARBA" id="ARBA00023136"/>
    </source>
</evidence>
<feature type="transmembrane region" description="Helical" evidence="12">
    <location>
        <begin position="100"/>
        <end position="125"/>
    </location>
</feature>
<dbReference type="GO" id="GO:0015385">
    <property type="term" value="F:sodium:proton antiporter activity"/>
    <property type="evidence" value="ECO:0007669"/>
    <property type="project" value="InterPro"/>
</dbReference>
<comment type="similarity">
    <text evidence="2">Belongs to the monovalent cation:proton antiporter 1 (CPA1) transporter (TC 2.A.36) family.</text>
</comment>
<dbReference type="GO" id="GO:0051453">
    <property type="term" value="P:regulation of intracellular pH"/>
    <property type="evidence" value="ECO:0007669"/>
    <property type="project" value="TreeGrafter"/>
</dbReference>
<evidence type="ECO:0000256" key="1">
    <source>
        <dbReference type="ARBA" id="ARBA00004651"/>
    </source>
</evidence>
<protein>
    <submittedName>
        <fullName evidence="14">Sodium:proton antiporter</fullName>
    </submittedName>
</protein>
<organism evidence="14 15">
    <name type="scientific">Acetobacter orientalis</name>
    <dbReference type="NCBI Taxonomy" id="146474"/>
    <lineage>
        <taxon>Bacteria</taxon>
        <taxon>Pseudomonadati</taxon>
        <taxon>Pseudomonadota</taxon>
        <taxon>Alphaproteobacteria</taxon>
        <taxon>Acetobacterales</taxon>
        <taxon>Acetobacteraceae</taxon>
        <taxon>Acetobacter</taxon>
    </lineage>
</organism>
<feature type="transmembrane region" description="Helical" evidence="12">
    <location>
        <begin position="320"/>
        <end position="345"/>
    </location>
</feature>
<feature type="transmembrane region" description="Helical" evidence="12">
    <location>
        <begin position="132"/>
        <end position="154"/>
    </location>
</feature>
<dbReference type="InterPro" id="IPR006153">
    <property type="entry name" value="Cation/H_exchanger_TM"/>
</dbReference>
<keyword evidence="9" id="KW-0406">Ion transport</keyword>
<dbReference type="Pfam" id="PF00999">
    <property type="entry name" value="Na_H_Exchanger"/>
    <property type="match status" value="1"/>
</dbReference>
<evidence type="ECO:0000256" key="6">
    <source>
        <dbReference type="ARBA" id="ARBA00022692"/>
    </source>
</evidence>
<keyword evidence="11" id="KW-0739">Sodium transport</keyword>
<evidence type="ECO:0000256" key="4">
    <source>
        <dbReference type="ARBA" id="ARBA00022449"/>
    </source>
</evidence>
<evidence type="ECO:0000256" key="8">
    <source>
        <dbReference type="ARBA" id="ARBA00023053"/>
    </source>
</evidence>
<reference evidence="14 15" key="1">
    <citation type="submission" date="2014-06" db="EMBL/GenBank/DDBJ databases">
        <authorList>
            <person name="Ju J."/>
            <person name="Zhang J."/>
        </authorList>
    </citation>
    <scope>NUCLEOTIDE SEQUENCE [LARGE SCALE GENOMIC DNA]</scope>
    <source>
        <strain evidence="14">DmW_045</strain>
    </source>
</reference>
<feature type="transmembrane region" description="Helical" evidence="12">
    <location>
        <begin position="351"/>
        <end position="374"/>
    </location>
</feature>